<feature type="compositionally biased region" description="Basic residues" evidence="1">
    <location>
        <begin position="1"/>
        <end position="10"/>
    </location>
</feature>
<evidence type="ECO:0000256" key="1">
    <source>
        <dbReference type="SAM" id="MobiDB-lite"/>
    </source>
</evidence>
<evidence type="ECO:0000313" key="3">
    <source>
        <dbReference type="Proteomes" id="UP000287972"/>
    </source>
</evidence>
<gene>
    <name evidence="2" type="ORF">CEP51_007914</name>
</gene>
<proteinExistence type="predicted"/>
<comment type="caution">
    <text evidence="2">The sequence shown here is derived from an EMBL/GenBank/DDBJ whole genome shotgun (WGS) entry which is preliminary data.</text>
</comment>
<dbReference type="AlphaFoldDB" id="A0A428RML4"/>
<feature type="non-terminal residue" evidence="2">
    <location>
        <position position="1"/>
    </location>
</feature>
<accession>A0A428RML4</accession>
<name>A0A428RML4_9HYPO</name>
<organism evidence="2 3">
    <name type="scientific">Fusarium floridanum</name>
    <dbReference type="NCBI Taxonomy" id="1325733"/>
    <lineage>
        <taxon>Eukaryota</taxon>
        <taxon>Fungi</taxon>
        <taxon>Dikarya</taxon>
        <taxon>Ascomycota</taxon>
        <taxon>Pezizomycotina</taxon>
        <taxon>Sordariomycetes</taxon>
        <taxon>Hypocreomycetidae</taxon>
        <taxon>Hypocreales</taxon>
        <taxon>Nectriaceae</taxon>
        <taxon>Fusarium</taxon>
        <taxon>Fusarium solani species complex</taxon>
    </lineage>
</organism>
<dbReference type="EMBL" id="NKCL01000196">
    <property type="protein sequence ID" value="RSL78776.1"/>
    <property type="molecule type" value="Genomic_DNA"/>
</dbReference>
<keyword evidence="3" id="KW-1185">Reference proteome</keyword>
<dbReference type="Proteomes" id="UP000287972">
    <property type="component" value="Unassembled WGS sequence"/>
</dbReference>
<feature type="region of interest" description="Disordered" evidence="1">
    <location>
        <begin position="1"/>
        <end position="24"/>
    </location>
</feature>
<reference evidence="2 3" key="1">
    <citation type="submission" date="2017-06" db="EMBL/GenBank/DDBJ databases">
        <title>Comparative genomic analysis of Ambrosia Fusariam Clade fungi.</title>
        <authorList>
            <person name="Stajich J.E."/>
            <person name="Carrillo J."/>
            <person name="Kijimoto T."/>
            <person name="Eskalen A."/>
            <person name="O'Donnell K."/>
            <person name="Kasson M."/>
        </authorList>
    </citation>
    <scope>NUCLEOTIDE SEQUENCE [LARGE SCALE GENOMIC DNA]</scope>
    <source>
        <strain evidence="2 3">NRRL62606</strain>
    </source>
</reference>
<evidence type="ECO:0000313" key="2">
    <source>
        <dbReference type="EMBL" id="RSL78776.1"/>
    </source>
</evidence>
<protein>
    <recommendedName>
        <fullName evidence="4">Velvet domain-containing protein</fullName>
    </recommendedName>
</protein>
<evidence type="ECO:0008006" key="4">
    <source>
        <dbReference type="Google" id="ProtNLM"/>
    </source>
</evidence>
<sequence>QQQKQQRIKSHGMPNLSITSQPPPWTPTSTILYPPLVARFTSKSRSSNSSYFAMAILMGSDGMMVDGVLFGSTTVTGVEAGGRPGTDLSFHFADLYIAYAGTYYIRVDVYKAPGQDYNAATLSAEVNSNQIVVTDG</sequence>